<gene>
    <name evidence="1" type="ORF">FE257_009640</name>
</gene>
<dbReference type="EMBL" id="VCAU01000057">
    <property type="protein sequence ID" value="KAF9887687.1"/>
    <property type="molecule type" value="Genomic_DNA"/>
</dbReference>
<protein>
    <submittedName>
        <fullName evidence="1">Uncharacterized protein</fullName>
    </submittedName>
</protein>
<dbReference type="AlphaFoldDB" id="A0AAD4CLA7"/>
<evidence type="ECO:0000313" key="1">
    <source>
        <dbReference type="EMBL" id="KAF9887687.1"/>
    </source>
</evidence>
<reference evidence="1" key="1">
    <citation type="journal article" date="2019" name="Beilstein J. Org. Chem.">
        <title>Nanangenines: drimane sesquiterpenoids as the dominant metabolite cohort of a novel Australian fungus, Aspergillus nanangensis.</title>
        <authorList>
            <person name="Lacey H.J."/>
            <person name="Gilchrist C.L.M."/>
            <person name="Crombie A."/>
            <person name="Kalaitzis J.A."/>
            <person name="Vuong D."/>
            <person name="Rutledge P.J."/>
            <person name="Turner P."/>
            <person name="Pitt J.I."/>
            <person name="Lacey E."/>
            <person name="Chooi Y.H."/>
            <person name="Piggott A.M."/>
        </authorList>
    </citation>
    <scope>NUCLEOTIDE SEQUENCE</scope>
    <source>
        <strain evidence="1">MST-FP2251</strain>
    </source>
</reference>
<organism evidence="1 2">
    <name type="scientific">Aspergillus nanangensis</name>
    <dbReference type="NCBI Taxonomy" id="2582783"/>
    <lineage>
        <taxon>Eukaryota</taxon>
        <taxon>Fungi</taxon>
        <taxon>Dikarya</taxon>
        <taxon>Ascomycota</taxon>
        <taxon>Pezizomycotina</taxon>
        <taxon>Eurotiomycetes</taxon>
        <taxon>Eurotiomycetidae</taxon>
        <taxon>Eurotiales</taxon>
        <taxon>Aspergillaceae</taxon>
        <taxon>Aspergillus</taxon>
        <taxon>Aspergillus subgen. Circumdati</taxon>
    </lineage>
</organism>
<keyword evidence="2" id="KW-1185">Reference proteome</keyword>
<sequence length="158" mass="17386">MSLQLDQWVFINKGSSLTAMVTLISFWTIPNACLSVYQSTAPGGEEADTTTHRPKAHLQVLQDELHTERTLCSPPTWSCVPLLFDGSFATRRACIGSDTPRGFGRARIVESVLERVESPPRSHAALDFTTLHAEALSLNYMSSPIPSPPPELELMSMD</sequence>
<dbReference type="Proteomes" id="UP001194746">
    <property type="component" value="Unassembled WGS sequence"/>
</dbReference>
<name>A0AAD4CLA7_ASPNN</name>
<proteinExistence type="predicted"/>
<reference evidence="1" key="2">
    <citation type="submission" date="2020-02" db="EMBL/GenBank/DDBJ databases">
        <authorList>
            <person name="Gilchrist C.L.M."/>
            <person name="Chooi Y.-H."/>
        </authorList>
    </citation>
    <scope>NUCLEOTIDE SEQUENCE</scope>
    <source>
        <strain evidence="1">MST-FP2251</strain>
    </source>
</reference>
<evidence type="ECO:0000313" key="2">
    <source>
        <dbReference type="Proteomes" id="UP001194746"/>
    </source>
</evidence>
<accession>A0AAD4CLA7</accession>
<comment type="caution">
    <text evidence="1">The sequence shown here is derived from an EMBL/GenBank/DDBJ whole genome shotgun (WGS) entry which is preliminary data.</text>
</comment>